<name>A0A822MV83_9VIBR</name>
<dbReference type="EMBL" id="CCJV01000043">
    <property type="protein sequence ID" value="CDT03071.1"/>
    <property type="molecule type" value="Genomic_DNA"/>
</dbReference>
<proteinExistence type="predicted"/>
<sequence length="62" mass="7042">MGIGFNPHANDIHNHLKEEVLFEHSCVTNPSNNLTNNKKMMIVKNAIWVCMGMYDNVTKPVT</sequence>
<evidence type="ECO:0000313" key="1">
    <source>
        <dbReference type="EMBL" id="CDT03071.1"/>
    </source>
</evidence>
<accession>A0A822MV83</accession>
<reference evidence="2" key="1">
    <citation type="submission" date="2014-06" db="EMBL/GenBank/DDBJ databases">
        <authorList>
            <person name="Le Roux Frederique"/>
        </authorList>
    </citation>
    <scope>NUCLEOTIDE SEQUENCE [LARGE SCALE GENOMIC DNA]</scope>
    <source>
        <strain evidence="2">J5-5</strain>
    </source>
</reference>
<organism evidence="1 2">
    <name type="scientific">Vibrio crassostreae</name>
    <dbReference type="NCBI Taxonomy" id="246167"/>
    <lineage>
        <taxon>Bacteria</taxon>
        <taxon>Pseudomonadati</taxon>
        <taxon>Pseudomonadota</taxon>
        <taxon>Gammaproteobacteria</taxon>
        <taxon>Vibrionales</taxon>
        <taxon>Vibrionaceae</taxon>
        <taxon>Vibrio</taxon>
    </lineage>
</organism>
<gene>
    <name evidence="1" type="ORF">VCR5J5_1370160</name>
</gene>
<comment type="caution">
    <text evidence="1">The sequence shown here is derived from an EMBL/GenBank/DDBJ whole genome shotgun (WGS) entry which is preliminary data.</text>
</comment>
<dbReference type="Proteomes" id="UP000049495">
    <property type="component" value="Unassembled WGS sequence"/>
</dbReference>
<dbReference type="AlphaFoldDB" id="A0A822MV83"/>
<evidence type="ECO:0000313" key="2">
    <source>
        <dbReference type="Proteomes" id="UP000049495"/>
    </source>
</evidence>
<protein>
    <submittedName>
        <fullName evidence="1">Uncharacterized protein</fullName>
    </submittedName>
</protein>